<keyword evidence="9" id="KW-0812">Transmembrane</keyword>
<dbReference type="Gene3D" id="3.30.70.1230">
    <property type="entry name" value="Nucleotide cyclase"/>
    <property type="match status" value="1"/>
</dbReference>
<evidence type="ECO:0000256" key="2">
    <source>
        <dbReference type="ARBA" id="ARBA00022527"/>
    </source>
</evidence>
<feature type="domain" description="Protein kinase" evidence="10">
    <location>
        <begin position="1007"/>
        <end position="1330"/>
    </location>
</feature>
<feature type="transmembrane region" description="Helical" evidence="9">
    <location>
        <begin position="957"/>
        <end position="986"/>
    </location>
</feature>
<evidence type="ECO:0000256" key="3">
    <source>
        <dbReference type="ARBA" id="ARBA00022679"/>
    </source>
</evidence>
<dbReference type="CDD" id="cd13999">
    <property type="entry name" value="STKc_MAP3K-like"/>
    <property type="match status" value="2"/>
</dbReference>
<evidence type="ECO:0000256" key="6">
    <source>
        <dbReference type="ARBA" id="ARBA00022840"/>
    </source>
</evidence>
<keyword evidence="5 11" id="KW-0418">Kinase</keyword>
<name>A0A2U7UCT7_9VIRU</name>
<feature type="domain" description="Protein kinase" evidence="10">
    <location>
        <begin position="1850"/>
        <end position="2107"/>
    </location>
</feature>
<dbReference type="InterPro" id="IPR011009">
    <property type="entry name" value="Kinase-like_dom_sf"/>
</dbReference>
<dbReference type="InterPro" id="IPR008271">
    <property type="entry name" value="Ser/Thr_kinase_AS"/>
</dbReference>
<feature type="region of interest" description="Disordered" evidence="8">
    <location>
        <begin position="1636"/>
        <end position="1677"/>
    </location>
</feature>
<feature type="compositionally biased region" description="Acidic residues" evidence="8">
    <location>
        <begin position="1794"/>
        <end position="1806"/>
    </location>
</feature>
<feature type="binding site" evidence="7">
    <location>
        <position position="1034"/>
    </location>
    <ligand>
        <name>ATP</name>
        <dbReference type="ChEBI" id="CHEBI:30616"/>
    </ligand>
</feature>
<feature type="region of interest" description="Disordered" evidence="8">
    <location>
        <begin position="1789"/>
        <end position="1822"/>
    </location>
</feature>
<evidence type="ECO:0000259" key="10">
    <source>
        <dbReference type="PROSITE" id="PS50011"/>
    </source>
</evidence>
<feature type="region of interest" description="Disordered" evidence="8">
    <location>
        <begin position="1329"/>
        <end position="1408"/>
    </location>
</feature>
<evidence type="ECO:0000256" key="8">
    <source>
        <dbReference type="SAM" id="MobiDB-lite"/>
    </source>
</evidence>
<dbReference type="PANTHER" id="PTHR44329:SF298">
    <property type="entry name" value="MIXED LINEAGE KINASE DOMAIN-LIKE PROTEIN"/>
    <property type="match status" value="1"/>
</dbReference>
<feature type="binding site" evidence="7">
    <location>
        <position position="1877"/>
    </location>
    <ligand>
        <name>ATP</name>
        <dbReference type="ChEBI" id="CHEBI:30616"/>
    </ligand>
</feature>
<keyword evidence="4 7" id="KW-0547">Nucleotide-binding</keyword>
<sequence>MTSAALSLARRSMSARGSACWASPRNTISSTRPHQRRTAPLSIMMAAALFLALVACQFPQTVAAPVCLPIADPASGSMLPATPTKALIFGGTGIGGDVVDAVASAYVFDVDDVRLRRSVSGTAELALQDYASGRSDVALLAAQVPRALPGLVQLPVAAYGIDIVYTMTGGSSMAIFDGLALFGQVWSGAIARWDDPALTASSGATPDMLPTGPIRLVVERFAEGSLDAEAASLGAVFGHALANASADFAAIYDQHGRNLGATVLAAAGANRTLLVDPVAWAAAGPSAVAGVTTDPATGALLFESSTAALAAAGDGAMAYVLAGVPATAAYPRPLLISRTGRVFFGFSTDSVYAALDAHDPMALRTVPYDTGLVDLSNLDSPDAWPIVGILTAVLRTDGAPSGYDCQYGEVALSLLAWMQINDGALAATLASGTLAPLSGGFRQRATNAMGTVALCPRGTNNTNAGNDPAAAAHVAATALVGAGTTSLVWSAWMQAYTSRTTRLKLAEATEEQAITRLANYGVDFAATSSGVSDLTPVLAAACADCVSLPVAVRPYAPVYNVPEVARAAGALVLDAHLLAGIFLGRIDMWNHSELAAANPSLAPLLPARPIVVVLAKGGMVSGAGGPLGGVANRFAAEYMAVDADFRAQVLNGSATTVGQASLIYPIESAAPTRVIKAGLAVAAAVKAQTYSIGVDAVEAALAARNLRVANLLDAQGTPVTPSADALAATASDFVWGDLLPRIPARRGGAYAAQEHAVRARQANNPTVDSAFGGLPVMMVGAATAGAWPIAGWHHAYMHGATTPECAKASGLVDALYWTQTSDSGAAVAAAQGLAATTRAVGPNALPRILVALANVTCMTNDGVRQSALSVAPCIYVPPGATDATVTATLCATHGDCVIAAASSSSSSSSSIMTSIASASTATCACQPGWKGTWCETVDDSSANPAGSNNGNAIDTALIAGVVVAAAVALCCGAAIIAALAIGIALVRHRGARRRALDSGCEIDLDEIVMGHSLGAGATSEVFDGVWHGTRVAVKRFRSPVRGWDRAALAAFGEEVRVMCALRHPNVVMFMGASTRPPVLAIVMEHMALGSLRDVLNNELLVQIPFKLKVAIAHQTAKGMHFLHSSGISHGDLKSLNILITEKWQAKVSDFGLSSTRSGSGHQQATSAAAKGLVGSDNQQHQRQHNLGTVHWAAPERILWASGGDEADVQAADVYSFGVVLWELLTRDRPYLGCSPAAVQVAVMRDGMRPDAHAARAALAAEGVDTFDAARYDPEDDISAAIESEAMPRAIVASYVGLYRTCWDTEPAARPTFLGVLAELGELAGRVHDARPYGASDSSSSSNTQQQSQRVRTHDHAGGRSDASRTGETITGASGSEATTATDDSLDHSNGGGGVRLGVPMPSGRRRAGRAPDGMVVVALADVAHAATLWESVPEAMSAATLIFTETMRRLTTRYGGHESAQAGRATASMFCAVFADPCAAIAWAAAAQRLLASDETVWPADLLACPEAAAEYPVTASTADIESGRAHPIYRGLRVRMALHHGHVRRVSCDPGRRPEYEGVGLNEALRLTALVRGGHVLVTESMCRHLLERPRVVVERCLGSAGRLERAAGGVAFGDSRARRRARFAAGAADIMAGAASAVDDSSPQEGDRRARMSRPVSALSLTTAAGATTASADAAEDETARRGALAWHNLEWLLQTCDKARARLGRSARDNGKDIADDNDGCGDDDDDDDDDEPDSMADDDHSEDEPAVDDDGDESHGAVRTLLCQLRVAHLDGRWADHALLAAGSPHQGDDGYEDGDSDDDGDGNGSRGHRAGPYGGGRAWGDGRRAELAYVDSANLCRAVIDPKGLKMGRVIGSGSFATVYRATWNGVEVAVKRLARARLTERDTNQFRAEVVLHTRLEHPNVLPVFGACFQEGNLCLVTEYVQRGTLRDLLASPEGARLGWDVRLRMLRHVARGVAYLHARSPPVVHRDLKPANLLVGDDHRIKVADFGLARVKEEGATMTASRGTRAYAAPEVLLGRPYTEKVDVYAMGLIMWSVLTRREPFADRGPHDAEVYADIIGGTRPPVPSDTPADFLALMSRCWKNNPARRPTMQMAVEALTAMIGDGDDIEIGLA</sequence>
<keyword evidence="9" id="KW-1133">Transmembrane helix</keyword>
<feature type="compositionally biased region" description="Low complexity" evidence="8">
    <location>
        <begin position="1660"/>
        <end position="1675"/>
    </location>
</feature>
<gene>
    <name evidence="11" type="ORF">pneo_cds_646</name>
</gene>
<keyword evidence="9" id="KW-0472">Membrane</keyword>
<dbReference type="RefSeq" id="YP_009482256.1">
    <property type="nucleotide sequence ID" value="NC_037666.1"/>
</dbReference>
<evidence type="ECO:0000256" key="1">
    <source>
        <dbReference type="ARBA" id="ARBA00004167"/>
    </source>
</evidence>
<keyword evidence="6 7" id="KW-0067">ATP-binding</keyword>
<feature type="compositionally biased region" description="Acidic residues" evidence="8">
    <location>
        <begin position="1719"/>
        <end position="1756"/>
    </location>
</feature>
<evidence type="ECO:0000256" key="9">
    <source>
        <dbReference type="SAM" id="Phobius"/>
    </source>
</evidence>
<dbReference type="InterPro" id="IPR001245">
    <property type="entry name" value="Ser-Thr/Tyr_kinase_cat_dom"/>
</dbReference>
<protein>
    <submittedName>
        <fullName evidence="11">Serine/threonine protein kinase</fullName>
    </submittedName>
</protein>
<evidence type="ECO:0000313" key="11">
    <source>
        <dbReference type="EMBL" id="AVK76253.1"/>
    </source>
</evidence>
<dbReference type="PANTHER" id="PTHR44329">
    <property type="entry name" value="SERINE/THREONINE-PROTEIN KINASE TNNI3K-RELATED"/>
    <property type="match status" value="1"/>
</dbReference>
<dbReference type="InterPro" id="IPR029787">
    <property type="entry name" value="Nucleotide_cyclase"/>
</dbReference>
<evidence type="ECO:0000256" key="4">
    <source>
        <dbReference type="ARBA" id="ARBA00022741"/>
    </source>
</evidence>
<dbReference type="EMBL" id="MG011690">
    <property type="protein sequence ID" value="AVK76253.1"/>
    <property type="molecule type" value="Genomic_DNA"/>
</dbReference>
<dbReference type="SUPFAM" id="SSF53850">
    <property type="entry name" value="Periplasmic binding protein-like II"/>
    <property type="match status" value="2"/>
</dbReference>
<dbReference type="GO" id="GO:0004674">
    <property type="term" value="F:protein serine/threonine kinase activity"/>
    <property type="evidence" value="ECO:0007669"/>
    <property type="project" value="UniProtKB-KW"/>
</dbReference>
<proteinExistence type="predicted"/>
<dbReference type="PROSITE" id="PS00108">
    <property type="entry name" value="PROTEIN_KINASE_ST"/>
    <property type="match status" value="2"/>
</dbReference>
<dbReference type="KEGG" id="vg:36842966"/>
<dbReference type="Gene3D" id="1.10.510.10">
    <property type="entry name" value="Transferase(Phosphotransferase) domain 1"/>
    <property type="match status" value="2"/>
</dbReference>
<reference evidence="11" key="1">
    <citation type="journal article" date="2018" name="Nat. Commun.">
        <title>Diversity and evolution of the emerging Pandoraviridae family.</title>
        <authorList>
            <person name="Legendre M."/>
            <person name="Fabre E."/>
            <person name="Poirot O."/>
            <person name="Jeudy S."/>
            <person name="Lartigue A."/>
            <person name="Alempic J.M."/>
            <person name="Beucher L."/>
            <person name="Philippe N."/>
            <person name="Bertaux L."/>
            <person name="Christo-Foroux E."/>
            <person name="Labadie K."/>
            <person name="Coute Y."/>
            <person name="Abergel C."/>
            <person name="Claverie J.M."/>
        </authorList>
    </citation>
    <scope>NUCLEOTIDE SEQUENCE [LARGE SCALE GENOMIC DNA]</scope>
    <source>
        <strain evidence="11">Neocaledonia</strain>
    </source>
</reference>
<dbReference type="InterPro" id="IPR051681">
    <property type="entry name" value="Ser/Thr_Kinases-Pseudokinases"/>
</dbReference>
<evidence type="ECO:0000256" key="7">
    <source>
        <dbReference type="PROSITE-ProRule" id="PRU10141"/>
    </source>
</evidence>
<accession>A0A2U7UCT7</accession>
<dbReference type="Gene3D" id="3.40.190.10">
    <property type="entry name" value="Periplasmic binding protein-like II"/>
    <property type="match status" value="3"/>
</dbReference>
<dbReference type="SUPFAM" id="SSF56112">
    <property type="entry name" value="Protein kinase-like (PK-like)"/>
    <property type="match status" value="2"/>
</dbReference>
<feature type="compositionally biased region" description="Basic and acidic residues" evidence="8">
    <location>
        <begin position="1351"/>
        <end position="1364"/>
    </location>
</feature>
<dbReference type="PROSITE" id="PS00107">
    <property type="entry name" value="PROTEIN_KINASE_ATP"/>
    <property type="match status" value="2"/>
</dbReference>
<dbReference type="SMART" id="SM00220">
    <property type="entry name" value="S_TKc"/>
    <property type="match status" value="2"/>
</dbReference>
<keyword evidence="3" id="KW-0808">Transferase</keyword>
<dbReference type="Pfam" id="PF00069">
    <property type="entry name" value="Pkinase"/>
    <property type="match status" value="1"/>
</dbReference>
<dbReference type="GO" id="GO:0005524">
    <property type="term" value="F:ATP binding"/>
    <property type="evidence" value="ECO:0007669"/>
    <property type="project" value="UniProtKB-UniRule"/>
</dbReference>
<keyword evidence="2 11" id="KW-0723">Serine/threonine-protein kinase</keyword>
<feature type="region of interest" description="Disordered" evidence="8">
    <location>
        <begin position="1707"/>
        <end position="1758"/>
    </location>
</feature>
<feature type="compositionally biased region" description="Low complexity" evidence="8">
    <location>
        <begin position="1335"/>
        <end position="1348"/>
    </location>
</feature>
<dbReference type="Gene3D" id="3.30.200.20">
    <property type="entry name" value="Phosphorylase Kinase, domain 1"/>
    <property type="match status" value="2"/>
</dbReference>
<comment type="subcellular location">
    <subcellularLocation>
        <location evidence="1">Membrane</location>
        <topology evidence="1">Single-pass membrane protein</topology>
    </subcellularLocation>
</comment>
<dbReference type="PRINTS" id="PR00109">
    <property type="entry name" value="TYRKINASE"/>
</dbReference>
<organism evidence="11">
    <name type="scientific">Pandoravirus neocaledonia</name>
    <dbReference type="NCBI Taxonomy" id="2107708"/>
    <lineage>
        <taxon>Viruses</taxon>
        <taxon>Pandoravirus</taxon>
    </lineage>
</organism>
<dbReference type="GeneID" id="36842966"/>
<dbReference type="PROSITE" id="PS50011">
    <property type="entry name" value="PROTEIN_KINASE_DOM"/>
    <property type="match status" value="2"/>
</dbReference>
<dbReference type="FunFam" id="3.30.200.20:FF:000180">
    <property type="entry name" value="serine/threonine-protein kinase STY46-like"/>
    <property type="match status" value="1"/>
</dbReference>
<feature type="compositionally biased region" description="Basic and acidic residues" evidence="8">
    <location>
        <begin position="1709"/>
        <end position="1718"/>
    </location>
</feature>
<dbReference type="Pfam" id="PF07714">
    <property type="entry name" value="PK_Tyr_Ser-Thr"/>
    <property type="match status" value="1"/>
</dbReference>
<dbReference type="SUPFAM" id="SSF55073">
    <property type="entry name" value="Nucleotide cyclase"/>
    <property type="match status" value="1"/>
</dbReference>
<evidence type="ECO:0000256" key="5">
    <source>
        <dbReference type="ARBA" id="ARBA00022777"/>
    </source>
</evidence>
<feature type="compositionally biased region" description="Low complexity" evidence="8">
    <location>
        <begin position="1368"/>
        <end position="1382"/>
    </location>
</feature>
<dbReference type="Proteomes" id="UP000249287">
    <property type="component" value="Segment"/>
</dbReference>
<dbReference type="GO" id="GO:0016020">
    <property type="term" value="C:membrane"/>
    <property type="evidence" value="ECO:0007669"/>
    <property type="project" value="UniProtKB-SubCell"/>
</dbReference>
<dbReference type="InterPro" id="IPR017441">
    <property type="entry name" value="Protein_kinase_ATP_BS"/>
</dbReference>
<dbReference type="InterPro" id="IPR000719">
    <property type="entry name" value="Prot_kinase_dom"/>
</dbReference>